<keyword evidence="3" id="KW-1185">Reference proteome</keyword>
<keyword evidence="1" id="KW-0472">Membrane</keyword>
<reference evidence="2 3" key="1">
    <citation type="submission" date="2014-04" db="EMBL/GenBank/DDBJ databases">
        <authorList>
            <consortium name="International Citrus Genome Consortium"/>
            <person name="Gmitter F."/>
            <person name="Chen C."/>
            <person name="Farmerie W."/>
            <person name="Harkins T."/>
            <person name="Desany B."/>
            <person name="Mohiuddin M."/>
            <person name="Kodira C."/>
            <person name="Borodovsky M."/>
            <person name="Lomsadze A."/>
            <person name="Burns P."/>
            <person name="Jenkins J."/>
            <person name="Prochnik S."/>
            <person name="Shu S."/>
            <person name="Chapman J."/>
            <person name="Pitluck S."/>
            <person name="Schmutz J."/>
            <person name="Rokhsar D."/>
        </authorList>
    </citation>
    <scope>NUCLEOTIDE SEQUENCE</scope>
</reference>
<dbReference type="AlphaFoldDB" id="A0A067DGP8"/>
<keyword evidence="1" id="KW-0812">Transmembrane</keyword>
<dbReference type="EMBL" id="KK785512">
    <property type="protein sequence ID" value="KDO42164.1"/>
    <property type="molecule type" value="Genomic_DNA"/>
</dbReference>
<feature type="non-terminal residue" evidence="2">
    <location>
        <position position="1"/>
    </location>
</feature>
<evidence type="ECO:0000313" key="3">
    <source>
        <dbReference type="Proteomes" id="UP000027120"/>
    </source>
</evidence>
<feature type="non-terminal residue" evidence="2">
    <location>
        <position position="66"/>
    </location>
</feature>
<organism evidence="2 3">
    <name type="scientific">Citrus sinensis</name>
    <name type="common">Sweet orange</name>
    <name type="synonym">Citrus aurantium var. sinensis</name>
    <dbReference type="NCBI Taxonomy" id="2711"/>
    <lineage>
        <taxon>Eukaryota</taxon>
        <taxon>Viridiplantae</taxon>
        <taxon>Streptophyta</taxon>
        <taxon>Embryophyta</taxon>
        <taxon>Tracheophyta</taxon>
        <taxon>Spermatophyta</taxon>
        <taxon>Magnoliopsida</taxon>
        <taxon>eudicotyledons</taxon>
        <taxon>Gunneridae</taxon>
        <taxon>Pentapetalae</taxon>
        <taxon>rosids</taxon>
        <taxon>malvids</taxon>
        <taxon>Sapindales</taxon>
        <taxon>Rutaceae</taxon>
        <taxon>Aurantioideae</taxon>
        <taxon>Citrus</taxon>
    </lineage>
</organism>
<keyword evidence="1" id="KW-1133">Transmembrane helix</keyword>
<dbReference type="STRING" id="2711.A0A067DGP8"/>
<sequence>DKSRRPIPRFEKIKSFVPPPMASSSSSSSDQAFFNNCLLTLYLIAPPTFISLRFLQAPYGKHHRSG</sequence>
<name>A0A067DGP8_CITSI</name>
<protein>
    <submittedName>
        <fullName evidence="2">Uncharacterized protein</fullName>
    </submittedName>
</protein>
<evidence type="ECO:0000313" key="2">
    <source>
        <dbReference type="EMBL" id="KDO42164.1"/>
    </source>
</evidence>
<accession>A0A067DGP8</accession>
<evidence type="ECO:0000256" key="1">
    <source>
        <dbReference type="SAM" id="Phobius"/>
    </source>
</evidence>
<dbReference type="Proteomes" id="UP000027120">
    <property type="component" value="Unassembled WGS sequence"/>
</dbReference>
<proteinExistence type="predicted"/>
<feature type="transmembrane region" description="Helical" evidence="1">
    <location>
        <begin position="33"/>
        <end position="55"/>
    </location>
</feature>
<gene>
    <name evidence="2" type="ORF">CISIN_1g0487302mg</name>
</gene>